<gene>
    <name evidence="1" type="ORF">LOY88_005512</name>
</gene>
<dbReference type="EMBL" id="JALBCA010000100">
    <property type="protein sequence ID" value="KAI2383077.1"/>
    <property type="molecule type" value="Genomic_DNA"/>
</dbReference>
<evidence type="ECO:0000313" key="1">
    <source>
        <dbReference type="EMBL" id="KAI2383077.1"/>
    </source>
</evidence>
<organism evidence="1">
    <name type="scientific">Ophidiomyces ophidiicola</name>
    <dbReference type="NCBI Taxonomy" id="1387563"/>
    <lineage>
        <taxon>Eukaryota</taxon>
        <taxon>Fungi</taxon>
        <taxon>Dikarya</taxon>
        <taxon>Ascomycota</taxon>
        <taxon>Pezizomycotina</taxon>
        <taxon>Eurotiomycetes</taxon>
        <taxon>Eurotiomycetidae</taxon>
        <taxon>Onygenales</taxon>
        <taxon>Onygenaceae</taxon>
        <taxon>Ophidiomyces</taxon>
    </lineage>
</organism>
<accession>A0ACB8UTK4</accession>
<protein>
    <submittedName>
        <fullName evidence="1">Uncharacterized protein</fullName>
    </submittedName>
</protein>
<proteinExistence type="predicted"/>
<sequence length="807" mass="87731">MERGETSLISSGESLLTESLKSREASKYTPRSAGSVQRPQRSEDVLELVRFFTDCDGSYPEGDFMGFGNGTVSDFWVSKDAPKAKKWKSQEDLSRLKGWQKPGLKWRKDKNKQQKVEENRPPPISKDTKVPQLLLQATRSKSTAGDVDCECFYPGIGTLPAVDLSDDLPKRLGSLTSMWTPPTLEVPLTPSSSEFSPTNENRNKVASDSVGNDGDSRSPTKSKEEKQHMASEPCHSPAITDKVKGPVGLRDRNITLNGKSIEMDAGSNQRPIILGNAFDSRKRGGVCVPNFQQTEDMSDSAFLLAASQKQSTYIDSQYLPTRTSSRRNCPQERVEVGIRQPRPEQCAVSSFQTAASGNRSASCFSEPETSSTLITLPARKQSRRPAPLILSPDHHSEIFPETWPPTPATSTMAPSNNDSLSGLYPSTKSLPLTPTEALPPKGGESKVHPIAESKPSSLWPARLHLRSSHGKITQGDTINGNAFAQMSLPTSPTTLLDPSALKQESQRRASEAPHSSSSIQTGEVVATIISEYASHTNRADEGGVSPKSNLAHRGGFINGAAPRLSLSIRSSPGDPPQIPLPANPPISDSPQSSLTKVRRETFGSAKQIVLSVPASNDETTGEFLGQKTPKSAKGWYSVAASPRSSQSSDCPRRERSTIPHASWDMVDLGIPSRSLTPSLPSSDDENGVYAYCGSVSRSGRPRRRYRQDTLSTTVSPIQRKKDRGDQDGCFVNSRPSTRNSLDERRQLGFASFRSSGSESALVQELQSKIIALEQQNEVLRAALSAAIDTSKNRCIGENGDEEHSYLP</sequence>
<name>A0ACB8UTK4_9EURO</name>
<comment type="caution">
    <text evidence="1">The sequence shown here is derived from an EMBL/GenBank/DDBJ whole genome shotgun (WGS) entry which is preliminary data.</text>
</comment>
<reference evidence="1" key="1">
    <citation type="journal article" date="2022" name="bioRxiv">
        <title>Population genetic analysis of Ophidiomyces ophidiicola, the causative agent of snake fungal disease, indicates recent introductions to the USA.</title>
        <authorList>
            <person name="Ladner J.T."/>
            <person name="Palmer J.M."/>
            <person name="Ettinger C.L."/>
            <person name="Stajich J.E."/>
            <person name="Farrell T.M."/>
            <person name="Glorioso B.M."/>
            <person name="Lawson B."/>
            <person name="Price S.J."/>
            <person name="Stengle A.G."/>
            <person name="Grear D.A."/>
            <person name="Lorch J.M."/>
        </authorList>
    </citation>
    <scope>NUCLEOTIDE SEQUENCE</scope>
    <source>
        <strain evidence="1">NWHC 24266-5</strain>
    </source>
</reference>